<reference evidence="3" key="2">
    <citation type="submission" date="2023-03" db="EMBL/GenBank/DDBJ databases">
        <authorList>
            <person name="Inwood S.N."/>
            <person name="Skelly J.G."/>
            <person name="Guhlin J."/>
            <person name="Harrop T.W.R."/>
            <person name="Goldson S.G."/>
            <person name="Dearden P.K."/>
        </authorList>
    </citation>
    <scope>NUCLEOTIDE SEQUENCE</scope>
    <source>
        <strain evidence="3">Lincoln</strain>
        <tissue evidence="3">Whole body</tissue>
    </source>
</reference>
<proteinExistence type="predicted"/>
<dbReference type="PANTHER" id="PTHR31691">
    <property type="entry name" value="ROTATIN"/>
    <property type="match status" value="1"/>
</dbReference>
<comment type="caution">
    <text evidence="3">The sequence shown here is derived from an EMBL/GenBank/DDBJ whole genome shotgun (WGS) entry which is preliminary data.</text>
</comment>
<accession>A0AA39KYJ0</accession>
<name>A0AA39KYJ0_MICHY</name>
<evidence type="ECO:0000259" key="2">
    <source>
        <dbReference type="Pfam" id="PF14726"/>
    </source>
</evidence>
<dbReference type="GO" id="GO:0036064">
    <property type="term" value="C:ciliary basal body"/>
    <property type="evidence" value="ECO:0007669"/>
    <property type="project" value="InterPro"/>
</dbReference>
<protein>
    <recommendedName>
        <fullName evidence="2">Rotatin N-terminal domain-containing protein</fullName>
    </recommendedName>
</protein>
<dbReference type="GO" id="GO:0005813">
    <property type="term" value="C:centrosome"/>
    <property type="evidence" value="ECO:0007669"/>
    <property type="project" value="InterPro"/>
</dbReference>
<feature type="domain" description="Rotatin N-terminal" evidence="2">
    <location>
        <begin position="21"/>
        <end position="114"/>
    </location>
</feature>
<gene>
    <name evidence="3" type="ORF">PV327_007381</name>
</gene>
<dbReference type="GO" id="GO:0010457">
    <property type="term" value="P:centriole-centriole cohesion"/>
    <property type="evidence" value="ECO:0007669"/>
    <property type="project" value="TreeGrafter"/>
</dbReference>
<keyword evidence="4" id="KW-1185">Reference proteome</keyword>
<evidence type="ECO:0000313" key="3">
    <source>
        <dbReference type="EMBL" id="KAK0178494.1"/>
    </source>
</evidence>
<organism evidence="3 4">
    <name type="scientific">Microctonus hyperodae</name>
    <name type="common">Parasitoid wasp</name>
    <dbReference type="NCBI Taxonomy" id="165561"/>
    <lineage>
        <taxon>Eukaryota</taxon>
        <taxon>Metazoa</taxon>
        <taxon>Ecdysozoa</taxon>
        <taxon>Arthropoda</taxon>
        <taxon>Hexapoda</taxon>
        <taxon>Insecta</taxon>
        <taxon>Pterygota</taxon>
        <taxon>Neoptera</taxon>
        <taxon>Endopterygota</taxon>
        <taxon>Hymenoptera</taxon>
        <taxon>Apocrita</taxon>
        <taxon>Ichneumonoidea</taxon>
        <taxon>Braconidae</taxon>
        <taxon>Euphorinae</taxon>
        <taxon>Microctonus</taxon>
    </lineage>
</organism>
<dbReference type="PANTHER" id="PTHR31691:SF1">
    <property type="entry name" value="ROTATIN"/>
    <property type="match status" value="1"/>
</dbReference>
<dbReference type="GO" id="GO:0032053">
    <property type="term" value="P:ciliary basal body organization"/>
    <property type="evidence" value="ECO:0007669"/>
    <property type="project" value="TreeGrafter"/>
</dbReference>
<dbReference type="Proteomes" id="UP001168972">
    <property type="component" value="Unassembled WGS sequence"/>
</dbReference>
<sequence>MSHANAITAVHIKKLDHTLEEIRCRALENIISKLDHGYGCNCDGVKRELLAKLFNWFAFDTITQPEKVLCLIHRLISINEVNLNSFGKVRFHNELEQLKLKLGPAWHDKLDEIESAGLAQTFTSSNTTNETILKDIYKNNIEYTNNQKDEEKTDKIDHKVPTIAILSPDNTIPLDISLPSESGTLVSKKTEGAIRWLVMPWQPLVLSDRGVLFAIEETLNNSADATTIIRTCQFITNVMLQDFPAEVFLQRPAIVLILQTLLHACIEGSQIDTQNIAPTVLRAFYKLTRSLRFRIYFYSDPCIANRRQKNISTNFDSSCPSPEDRESSEGGLPEANYQTYQSAATSDRSQSVNDNVDESILQLQQMLIPTYCIETLNHVLRLLSVQVDASRPLRDIKTMMDLSSELVQLLTLSLTPTIWLCSDVMSLKFHEDLKALMGLLGDVLEYLRSYSMMDYCRITYLQLLTIIMKLLSSLVPLELAEFVLPDTLKMSISIAIMDAPIYLMYSSLNILLQEYVRQFRTSNEVEFIKLYNETHLIIKSMKAAILILQTDNEHENINAEIVKTIYVSKSCLLYHRNFGIIKKYISYLKKINDKNLESVDRALVTKFVLYLLANGDEQIRLAMYTECYNLVSAHIGIEFNRGKYTWTSISFLFESNILAEIICHGANSDNEKIRQMAEGILLLILKGKVQMGEVGWSKLIDCLLPVFPLLQCLAEMKSPIGQCISKMFDPDIYAGIQLPFLEVLKGNTRLLFVSDNAIREEAACRLIYLLGVEKDSAQKLPRLASLHGLPLGSLLILERQSAFKRNEGNYQRSSLLSVIEMLKMPNVEPKVRKSALVQISVMLSDTSLHKLFLSENGLTIILDIFDKSLMEKDYQNYPDSVIPIITIIKLIVSTQCTLRHELSNRSDIFINILRSVFLFPNNECIKFDASHLLFTLLFTDYMIRTNGTEISPLSISLPQIVVSRMHCPFVCKSHWKTSIHRKCDKSINYTNNQLLLTFIRQYWSWEWNKRSEMLWMSWKTINNPGISDKLMIRECEFLSLRHTSIIYYCQQQLFNIQNSASHIEVMCAIDYLWMYVKFNQRLCFIKNLEILTSIPWGEFFERFLMSIPTSPDDCELFVDVFNFFYIYITITRDNQVIQWLSSTMKNMIKSLSDLLKNLDTNNQNVHQSVLRLIRTCSSLEKVHDSTDNSSDLWSEFIELLISNLCSSDQQHFYNLVYLDWLLTCLSHLTSKYQWNCHKNLAIALGNTLMELIISFHGNGAVSFMGLSITRNSIICLNHLLHNMQINMLKSSSWSDFWYDDGKTLSWLPTLWKNRDPLVRASALQLLAGLIKAPHVAEQLLNALVLAPNELCKTLLKFIINQEESCIVKEHACIALSNLIKNSNNSAFQYADSLRSNAIIIYVEQANVYHEISLLCSNIYLLMTLDFNPEEIVQCTASETSKLSSIPKNILHFYDCHDELLMMSVKDPVDENTLQFLSTPSLLTSVCALLNNLIIVGGRDVVNKFYENSLDKYFLGCFGSIPYSNGTIKSINQCCDIFEMYTSICTVFTNCILHCGDFASAIKFSPDFLYLLFNYLNEEEKHGSKFIHLKNSLWSEVFNLLGALSLTENQHFEALKIAIELAGPEMIIKSICKSINDEDINLRMSAVACLAFLLTQEMQTDVDIKYGSVSFGAVLDSTMINSIEKGFNDNKLREVLSSVNKLALKNSDIHVTSSHIKEKEMIASNDLQKSIAIGSEICKTLMHLFIAHNYAKSKTNAKGSREKDLIIGAMSNLLCVSNEAKKTGVADNLAGTCMLVLKELYTELNLQPYQIHSSNFKRVKKVNTINFM</sequence>
<dbReference type="GO" id="GO:0005814">
    <property type="term" value="C:centriole"/>
    <property type="evidence" value="ECO:0007669"/>
    <property type="project" value="TreeGrafter"/>
</dbReference>
<dbReference type="Pfam" id="PF14726">
    <property type="entry name" value="RTTN_N"/>
    <property type="match status" value="1"/>
</dbReference>
<reference evidence="3" key="1">
    <citation type="journal article" date="2023" name="bioRxiv">
        <title>Scaffold-level genome assemblies of two parasitoid biocontrol wasps reveal the parthenogenesis mechanism and an associated novel virus.</title>
        <authorList>
            <person name="Inwood S."/>
            <person name="Skelly J."/>
            <person name="Guhlin J."/>
            <person name="Harrop T."/>
            <person name="Goldson S."/>
            <person name="Dearden P."/>
        </authorList>
    </citation>
    <scope>NUCLEOTIDE SEQUENCE</scope>
    <source>
        <strain evidence="3">Lincoln</strain>
        <tissue evidence="3">Whole body</tissue>
    </source>
</reference>
<dbReference type="InterPro" id="IPR029249">
    <property type="entry name" value="Rotatin_N"/>
</dbReference>
<dbReference type="EMBL" id="JAQQBR010000004">
    <property type="protein sequence ID" value="KAK0178494.1"/>
    <property type="molecule type" value="Genomic_DNA"/>
</dbReference>
<feature type="region of interest" description="Disordered" evidence="1">
    <location>
        <begin position="314"/>
        <end position="333"/>
    </location>
</feature>
<evidence type="ECO:0000256" key="1">
    <source>
        <dbReference type="SAM" id="MobiDB-lite"/>
    </source>
</evidence>
<dbReference type="GO" id="GO:0007099">
    <property type="term" value="P:centriole replication"/>
    <property type="evidence" value="ECO:0007669"/>
    <property type="project" value="TreeGrafter"/>
</dbReference>
<dbReference type="InterPro" id="IPR030791">
    <property type="entry name" value="Rotatin"/>
</dbReference>
<dbReference type="SUPFAM" id="SSF48371">
    <property type="entry name" value="ARM repeat"/>
    <property type="match status" value="1"/>
</dbReference>
<evidence type="ECO:0000313" key="4">
    <source>
        <dbReference type="Proteomes" id="UP001168972"/>
    </source>
</evidence>
<dbReference type="InterPro" id="IPR016024">
    <property type="entry name" value="ARM-type_fold"/>
</dbReference>